<sequence length="100" mass="11305">MTINEIPLTPYNQKFNIALVGVVYKMRIVWRASFWCLDISDNSDNPLVTGIPLVTGTNLLAQYAYLNFGFSLVIYCDVRGQENPTKTDLGTKSHLYVITE</sequence>
<evidence type="ECO:0000259" key="1">
    <source>
        <dbReference type="Pfam" id="PF22479"/>
    </source>
</evidence>
<dbReference type="Pfam" id="PF22479">
    <property type="entry name" value="Pam3_gp18"/>
    <property type="match status" value="1"/>
</dbReference>
<proteinExistence type="predicted"/>
<evidence type="ECO:0000313" key="2">
    <source>
        <dbReference type="EMBL" id="MBK5145840.1"/>
    </source>
</evidence>
<keyword evidence="3" id="KW-1185">Reference proteome</keyword>
<gene>
    <name evidence="2" type="ORF">I2494_19415</name>
</gene>
<name>A0ABS1IXD3_9GAMM</name>
<organism evidence="2 3">
    <name type="scientific">Limnobaculum allomyrinae</name>
    <dbReference type="NCBI Taxonomy" id="2791986"/>
    <lineage>
        <taxon>Bacteria</taxon>
        <taxon>Pseudomonadati</taxon>
        <taxon>Pseudomonadota</taxon>
        <taxon>Gammaproteobacteria</taxon>
        <taxon>Enterobacterales</taxon>
        <taxon>Budviciaceae</taxon>
        <taxon>Limnobaculum</taxon>
    </lineage>
</organism>
<reference evidence="2 3" key="1">
    <citation type="submission" date="2020-11" db="EMBL/GenBank/DDBJ databases">
        <title>Insectihabitans protaetiae gen. nov. sp. nov. and Insectihabitans allomyrinae sp. nov., isolated from larvae of Protaetia brevitarsis seulensis and Allomyrina dichotoma, respectively.</title>
        <authorList>
            <person name="Lee S.D."/>
            <person name="Byeon Y.-S."/>
            <person name="Kim S.-M."/>
            <person name="Yang H.L."/>
            <person name="Kim I.S."/>
        </authorList>
    </citation>
    <scope>NUCLEOTIDE SEQUENCE [LARGE SCALE GENOMIC DNA]</scope>
    <source>
        <strain evidence="2 3">BWR-B9</strain>
    </source>
</reference>
<comment type="caution">
    <text evidence="2">The sequence shown here is derived from an EMBL/GenBank/DDBJ whole genome shotgun (WGS) entry which is preliminary data.</text>
</comment>
<dbReference type="InterPro" id="IPR054252">
    <property type="entry name" value="Pam3_gp18"/>
</dbReference>
<dbReference type="Proteomes" id="UP001296921">
    <property type="component" value="Unassembled WGS sequence"/>
</dbReference>
<accession>A0ABS1IXD3</accession>
<dbReference type="RefSeq" id="WP_218468597.1">
    <property type="nucleotide sequence ID" value="NZ_JADRCR010000017.1"/>
</dbReference>
<protein>
    <recommendedName>
        <fullName evidence="1">Cyanophage baseplate Pam3 plug gp18 domain-containing protein</fullName>
    </recommendedName>
</protein>
<evidence type="ECO:0000313" key="3">
    <source>
        <dbReference type="Proteomes" id="UP001296921"/>
    </source>
</evidence>
<feature type="domain" description="Cyanophage baseplate Pam3 plug gp18" evidence="1">
    <location>
        <begin position="4"/>
        <end position="100"/>
    </location>
</feature>
<dbReference type="EMBL" id="JADRCR010000017">
    <property type="protein sequence ID" value="MBK5145840.1"/>
    <property type="molecule type" value="Genomic_DNA"/>
</dbReference>